<accession>A0A8I6TGV2</accession>
<evidence type="ECO:0000313" key="10">
    <source>
        <dbReference type="Proteomes" id="UP000494040"/>
    </source>
</evidence>
<dbReference type="OMA" id="FYLWSQW"/>
<dbReference type="GO" id="GO:0031594">
    <property type="term" value="C:neuromuscular junction"/>
    <property type="evidence" value="ECO:0007669"/>
    <property type="project" value="TreeGrafter"/>
</dbReference>
<comment type="subcellular location">
    <subcellularLocation>
        <location evidence="1 6">Membrane</location>
        <topology evidence="1 6">Multi-pass membrane protein</topology>
    </subcellularLocation>
</comment>
<feature type="transmembrane region" description="Helical" evidence="6">
    <location>
        <begin position="150"/>
        <end position="172"/>
    </location>
</feature>
<evidence type="ECO:0000256" key="1">
    <source>
        <dbReference type="ARBA" id="ARBA00004141"/>
    </source>
</evidence>
<sequence>MDVTGGAYGAGKAGAPFDPILFAKRHQVIVKAVCLLFGIIVFGCISSGGWYYSNVDKKEICLYNKKASPCHYGESIALLATFSAIGFLVGEYLFGQFSSVKTRKHYVLLDLGLSAFWAFMFFVGFCYLANQWSNMELDEEMDNNASTSQVSAAIVFSFFSVFSWAGSTWFAYQRYLQGNNAMFASNFEEGQMGGAAAYSSYSQDDQPYQDPPFSNQDEGGGEYPAPTY</sequence>
<dbReference type="EnsemblMetazoa" id="XM_014401690.2">
    <property type="protein sequence ID" value="XP_014257176.1"/>
    <property type="gene ID" value="LOC106670973"/>
</dbReference>
<evidence type="ECO:0000256" key="5">
    <source>
        <dbReference type="ARBA" id="ARBA00023136"/>
    </source>
</evidence>
<evidence type="ECO:0000256" key="2">
    <source>
        <dbReference type="ARBA" id="ARBA00010252"/>
    </source>
</evidence>
<dbReference type="KEGG" id="clec:106670973"/>
<dbReference type="Proteomes" id="UP000494040">
    <property type="component" value="Unassembled WGS sequence"/>
</dbReference>
<protein>
    <recommendedName>
        <fullName evidence="6">Synaptogyrin</fullName>
    </recommendedName>
</protein>
<dbReference type="OrthoDB" id="10041611at2759"/>
<dbReference type="PROSITE" id="PS51225">
    <property type="entry name" value="MARVEL"/>
    <property type="match status" value="1"/>
</dbReference>
<feature type="region of interest" description="Disordered" evidence="7">
    <location>
        <begin position="198"/>
        <end position="228"/>
    </location>
</feature>
<comment type="similarity">
    <text evidence="2 6">Belongs to the synaptogyrin family.</text>
</comment>
<evidence type="ECO:0000256" key="3">
    <source>
        <dbReference type="ARBA" id="ARBA00022692"/>
    </source>
</evidence>
<name>A0A8I6TGV2_CIMLE</name>
<dbReference type="Pfam" id="PF01284">
    <property type="entry name" value="MARVEL"/>
    <property type="match status" value="1"/>
</dbReference>
<evidence type="ECO:0000256" key="7">
    <source>
        <dbReference type="SAM" id="MobiDB-lite"/>
    </source>
</evidence>
<dbReference type="GO" id="GO:0030672">
    <property type="term" value="C:synaptic vesicle membrane"/>
    <property type="evidence" value="ECO:0007669"/>
    <property type="project" value="TreeGrafter"/>
</dbReference>
<gene>
    <name evidence="9" type="primary">106670973</name>
</gene>
<keyword evidence="5 6" id="KW-0472">Membrane</keyword>
<reference evidence="9" key="1">
    <citation type="submission" date="2022-01" db="UniProtKB">
        <authorList>
            <consortium name="EnsemblMetazoa"/>
        </authorList>
    </citation>
    <scope>IDENTIFICATION</scope>
</reference>
<keyword evidence="10" id="KW-1185">Reference proteome</keyword>
<dbReference type="AlphaFoldDB" id="A0A8I6TGV2"/>
<feature type="compositionally biased region" description="Polar residues" evidence="7">
    <location>
        <begin position="199"/>
        <end position="217"/>
    </location>
</feature>
<feature type="transmembrane region" description="Helical" evidence="6">
    <location>
        <begin position="28"/>
        <end position="52"/>
    </location>
</feature>
<dbReference type="PANTHER" id="PTHR10838">
    <property type="entry name" value="SYNAPTOGYRIN"/>
    <property type="match status" value="1"/>
</dbReference>
<organism evidence="9 10">
    <name type="scientific">Cimex lectularius</name>
    <name type="common">Bed bug</name>
    <name type="synonym">Acanthia lectularia</name>
    <dbReference type="NCBI Taxonomy" id="79782"/>
    <lineage>
        <taxon>Eukaryota</taxon>
        <taxon>Metazoa</taxon>
        <taxon>Ecdysozoa</taxon>
        <taxon>Arthropoda</taxon>
        <taxon>Hexapoda</taxon>
        <taxon>Insecta</taxon>
        <taxon>Pterygota</taxon>
        <taxon>Neoptera</taxon>
        <taxon>Paraneoptera</taxon>
        <taxon>Hemiptera</taxon>
        <taxon>Heteroptera</taxon>
        <taxon>Panheteroptera</taxon>
        <taxon>Cimicomorpha</taxon>
        <taxon>Cimicidae</taxon>
        <taxon>Cimex</taxon>
    </lineage>
</organism>
<dbReference type="PANTHER" id="PTHR10838:SF20">
    <property type="entry name" value="SYNAPTOGYRIN"/>
    <property type="match status" value="1"/>
</dbReference>
<feature type="transmembrane region" description="Helical" evidence="6">
    <location>
        <begin position="106"/>
        <end position="130"/>
    </location>
</feature>
<dbReference type="InterPro" id="IPR008253">
    <property type="entry name" value="Marvel"/>
</dbReference>
<proteinExistence type="inferred from homology"/>
<evidence type="ECO:0000256" key="6">
    <source>
        <dbReference type="PIRNR" id="PIRNR011282"/>
    </source>
</evidence>
<keyword evidence="3 6" id="KW-0812">Transmembrane</keyword>
<feature type="domain" description="MARVEL" evidence="8">
    <location>
        <begin position="22"/>
        <end position="176"/>
    </location>
</feature>
<keyword evidence="4 6" id="KW-1133">Transmembrane helix</keyword>
<dbReference type="PIRSF" id="PIRSF011282">
    <property type="entry name" value="Synaptogyrin"/>
    <property type="match status" value="1"/>
</dbReference>
<evidence type="ECO:0000313" key="9">
    <source>
        <dbReference type="EnsemblMetazoa" id="XP_014257176.1"/>
    </source>
</evidence>
<evidence type="ECO:0000256" key="4">
    <source>
        <dbReference type="ARBA" id="ARBA00022989"/>
    </source>
</evidence>
<dbReference type="InterPro" id="IPR016579">
    <property type="entry name" value="Synaptogyrin"/>
</dbReference>
<feature type="transmembrane region" description="Helical" evidence="6">
    <location>
        <begin position="72"/>
        <end position="94"/>
    </location>
</feature>
<evidence type="ECO:0000259" key="8">
    <source>
        <dbReference type="PROSITE" id="PS51225"/>
    </source>
</evidence>